<reference evidence="12" key="1">
    <citation type="journal article" date="2019" name="Int. J. Syst. Evol. Microbiol.">
        <title>The Global Catalogue of Microorganisms (GCM) 10K type strain sequencing project: providing services to taxonomists for standard genome sequencing and annotation.</title>
        <authorList>
            <consortium name="The Broad Institute Genomics Platform"/>
            <consortium name="The Broad Institute Genome Sequencing Center for Infectious Disease"/>
            <person name="Wu L."/>
            <person name="Ma J."/>
        </authorList>
    </citation>
    <scope>NUCLEOTIDE SEQUENCE [LARGE SCALE GENOMIC DNA]</scope>
    <source>
        <strain evidence="12">JCM 14309</strain>
    </source>
</reference>
<comment type="activity regulation">
    <text evidence="10">Na(+) is not transported, but it plays an essential structural role and its presence is essential for fluoride channel function.</text>
</comment>
<name>A0ABP6LRT6_9MICC</name>
<organism evidence="11 12">
    <name type="scientific">Nesterenkonia aethiopica</name>
    <dbReference type="NCBI Taxonomy" id="269144"/>
    <lineage>
        <taxon>Bacteria</taxon>
        <taxon>Bacillati</taxon>
        <taxon>Actinomycetota</taxon>
        <taxon>Actinomycetes</taxon>
        <taxon>Micrococcales</taxon>
        <taxon>Micrococcaceae</taxon>
        <taxon>Nesterenkonia</taxon>
    </lineage>
</organism>
<evidence type="ECO:0000256" key="4">
    <source>
        <dbReference type="ARBA" id="ARBA00022989"/>
    </source>
</evidence>
<keyword evidence="10" id="KW-0406">Ion transport</keyword>
<dbReference type="Proteomes" id="UP001500236">
    <property type="component" value="Unassembled WGS sequence"/>
</dbReference>
<feature type="binding site" evidence="10">
    <location>
        <position position="96"/>
    </location>
    <ligand>
        <name>Na(+)</name>
        <dbReference type="ChEBI" id="CHEBI:29101"/>
        <note>structural</note>
    </ligand>
</feature>
<keyword evidence="10" id="KW-0915">Sodium</keyword>
<comment type="catalytic activity">
    <reaction evidence="8">
        <text>fluoride(in) = fluoride(out)</text>
        <dbReference type="Rhea" id="RHEA:76159"/>
        <dbReference type="ChEBI" id="CHEBI:17051"/>
    </reaction>
    <physiologicalReaction direction="left-to-right" evidence="8">
        <dbReference type="Rhea" id="RHEA:76160"/>
    </physiologicalReaction>
</comment>
<keyword evidence="12" id="KW-1185">Reference proteome</keyword>
<sequence>MPTRVNPAPASAAPTAPPLPALILLVACAGAAGALLRLTIGQIIPEHGMKFPWTTLAINISGSGMLGLLTGVAAARPWLRRWVVPVLGTGLLGSYTTFSLVIVATMPSLPGGTFEGLSAVTYVSPGTLEMLFYLLISVIASTGAAAAGVTIGRALFGCVEDPYGLGAVAAPPAREAGDGSADAGGGAR</sequence>
<keyword evidence="3 10" id="KW-0812">Transmembrane</keyword>
<comment type="subcellular location">
    <subcellularLocation>
        <location evidence="1 10">Cell membrane</location>
        <topology evidence="1 10">Multi-pass membrane protein</topology>
    </subcellularLocation>
</comment>
<keyword evidence="10" id="KW-0479">Metal-binding</keyword>
<dbReference type="EMBL" id="BAAAVT010000001">
    <property type="protein sequence ID" value="GAA3051235.1"/>
    <property type="molecule type" value="Genomic_DNA"/>
</dbReference>
<feature type="binding site" evidence="10">
    <location>
        <position position="93"/>
    </location>
    <ligand>
        <name>Na(+)</name>
        <dbReference type="ChEBI" id="CHEBI:29101"/>
        <note>structural</note>
    </ligand>
</feature>
<evidence type="ECO:0000256" key="10">
    <source>
        <dbReference type="HAMAP-Rule" id="MF_00454"/>
    </source>
</evidence>
<dbReference type="HAMAP" id="MF_00454">
    <property type="entry name" value="FluC"/>
    <property type="match status" value="1"/>
</dbReference>
<dbReference type="RefSeq" id="WP_085437127.1">
    <property type="nucleotide sequence ID" value="NZ_BAAAVT010000001.1"/>
</dbReference>
<evidence type="ECO:0000313" key="12">
    <source>
        <dbReference type="Proteomes" id="UP001500236"/>
    </source>
</evidence>
<keyword evidence="5 10" id="KW-0472">Membrane</keyword>
<protein>
    <recommendedName>
        <fullName evidence="10">Fluoride-specific ion channel FluC</fullName>
    </recommendedName>
</protein>
<feature type="transmembrane region" description="Helical" evidence="10">
    <location>
        <begin position="82"/>
        <end position="110"/>
    </location>
</feature>
<feature type="transmembrane region" description="Helical" evidence="10">
    <location>
        <begin position="56"/>
        <end position="75"/>
    </location>
</feature>
<evidence type="ECO:0000256" key="8">
    <source>
        <dbReference type="ARBA" id="ARBA00035585"/>
    </source>
</evidence>
<feature type="transmembrane region" description="Helical" evidence="10">
    <location>
        <begin position="21"/>
        <end position="44"/>
    </location>
</feature>
<gene>
    <name evidence="10" type="primary">fluC</name>
    <name evidence="10" type="synonym">crcB</name>
    <name evidence="11" type="ORF">GCM10010529_01660</name>
</gene>
<proteinExistence type="inferred from homology"/>
<keyword evidence="2 10" id="KW-1003">Cell membrane</keyword>
<evidence type="ECO:0000256" key="9">
    <source>
        <dbReference type="ARBA" id="ARBA00049940"/>
    </source>
</evidence>
<evidence type="ECO:0000256" key="6">
    <source>
        <dbReference type="ARBA" id="ARBA00023303"/>
    </source>
</evidence>
<comment type="similarity">
    <text evidence="7 10">Belongs to the fluoride channel Fluc/FEX (TC 1.A.43) family.</text>
</comment>
<dbReference type="PROSITE" id="PS51257">
    <property type="entry name" value="PROKAR_LIPOPROTEIN"/>
    <property type="match status" value="1"/>
</dbReference>
<evidence type="ECO:0000256" key="1">
    <source>
        <dbReference type="ARBA" id="ARBA00004651"/>
    </source>
</evidence>
<comment type="caution">
    <text evidence="11">The sequence shown here is derived from an EMBL/GenBank/DDBJ whole genome shotgun (WGS) entry which is preliminary data.</text>
</comment>
<evidence type="ECO:0000256" key="7">
    <source>
        <dbReference type="ARBA" id="ARBA00035120"/>
    </source>
</evidence>
<evidence type="ECO:0000256" key="5">
    <source>
        <dbReference type="ARBA" id="ARBA00023136"/>
    </source>
</evidence>
<feature type="transmembrane region" description="Helical" evidence="10">
    <location>
        <begin position="130"/>
        <end position="156"/>
    </location>
</feature>
<evidence type="ECO:0000256" key="2">
    <source>
        <dbReference type="ARBA" id="ARBA00022475"/>
    </source>
</evidence>
<keyword evidence="4 10" id="KW-1133">Transmembrane helix</keyword>
<keyword evidence="6 10" id="KW-0407">Ion channel</keyword>
<evidence type="ECO:0000313" key="11">
    <source>
        <dbReference type="EMBL" id="GAA3051235.1"/>
    </source>
</evidence>
<dbReference type="InterPro" id="IPR003691">
    <property type="entry name" value="FluC"/>
</dbReference>
<accession>A0ABP6LRT6</accession>
<comment type="function">
    <text evidence="9 10">Fluoride-specific ion channel. Important for reducing fluoride concentration in the cell, thus reducing its toxicity.</text>
</comment>
<keyword evidence="10" id="KW-0813">Transport</keyword>
<dbReference type="Pfam" id="PF02537">
    <property type="entry name" value="CRCB"/>
    <property type="match status" value="1"/>
</dbReference>
<evidence type="ECO:0000256" key="3">
    <source>
        <dbReference type="ARBA" id="ARBA00022692"/>
    </source>
</evidence>